<dbReference type="RefSeq" id="WP_213366262.1">
    <property type="nucleotide sequence ID" value="NZ_BSFM01000004.1"/>
</dbReference>
<dbReference type="AlphaFoldDB" id="A0A9W6JUY7"/>
<keyword evidence="2" id="KW-1185">Reference proteome</keyword>
<proteinExistence type="predicted"/>
<gene>
    <name evidence="1" type="ORF">GCM10017653_08380</name>
</gene>
<evidence type="ECO:0000313" key="2">
    <source>
        <dbReference type="Proteomes" id="UP001143330"/>
    </source>
</evidence>
<accession>A0A9W6JUY7</accession>
<comment type="caution">
    <text evidence="1">The sequence shown here is derived from an EMBL/GenBank/DDBJ whole genome shotgun (WGS) entry which is preliminary data.</text>
</comment>
<name>A0A9W6JUY7_9HYPH</name>
<protein>
    <submittedName>
        <fullName evidence="1">Uncharacterized protein</fullName>
    </submittedName>
</protein>
<evidence type="ECO:0000313" key="1">
    <source>
        <dbReference type="EMBL" id="GLK82769.1"/>
    </source>
</evidence>
<reference evidence="1" key="2">
    <citation type="submission" date="2023-01" db="EMBL/GenBank/DDBJ databases">
        <authorList>
            <person name="Sun Q."/>
            <person name="Evtushenko L."/>
        </authorList>
    </citation>
    <scope>NUCLEOTIDE SEQUENCE</scope>
    <source>
        <strain evidence="1">VKM B-2789</strain>
    </source>
</reference>
<organism evidence="1 2">
    <name type="scientific">Ancylobacter defluvii</name>
    <dbReference type="NCBI Taxonomy" id="1282440"/>
    <lineage>
        <taxon>Bacteria</taxon>
        <taxon>Pseudomonadati</taxon>
        <taxon>Pseudomonadota</taxon>
        <taxon>Alphaproteobacteria</taxon>
        <taxon>Hyphomicrobiales</taxon>
        <taxon>Xanthobacteraceae</taxon>
        <taxon>Ancylobacter</taxon>
    </lineage>
</organism>
<dbReference type="EMBL" id="BSFM01000004">
    <property type="protein sequence ID" value="GLK82769.1"/>
    <property type="molecule type" value="Genomic_DNA"/>
</dbReference>
<dbReference type="Proteomes" id="UP001143330">
    <property type="component" value="Unassembled WGS sequence"/>
</dbReference>
<sequence>MPNLTLNSQVDVLTIREGDVNVTLAEALEMVEENPAWHVKIPENYVPHGGEVLGPNQVKVLIKGLPRQ</sequence>
<reference evidence="1" key="1">
    <citation type="journal article" date="2014" name="Int. J. Syst. Evol. Microbiol.">
        <title>Complete genome sequence of Corynebacterium casei LMG S-19264T (=DSM 44701T), isolated from a smear-ripened cheese.</title>
        <authorList>
            <consortium name="US DOE Joint Genome Institute (JGI-PGF)"/>
            <person name="Walter F."/>
            <person name="Albersmeier A."/>
            <person name="Kalinowski J."/>
            <person name="Ruckert C."/>
        </authorList>
    </citation>
    <scope>NUCLEOTIDE SEQUENCE</scope>
    <source>
        <strain evidence="1">VKM B-2789</strain>
    </source>
</reference>